<dbReference type="Proteomes" id="UP001201701">
    <property type="component" value="Unassembled WGS sequence"/>
</dbReference>
<reference evidence="2 3" key="1">
    <citation type="submission" date="2022-02" db="EMBL/GenBank/DDBJ databases">
        <title>Draft genome sequence of Mezorhizobium retamae strain IRAMC:0171 isolated from Retama raetam nodules.</title>
        <authorList>
            <person name="Bengaied R."/>
            <person name="Sbissi I."/>
            <person name="Huber K."/>
            <person name="Ghodbane F."/>
            <person name="Nouioui I."/>
            <person name="Tarhouni M."/>
            <person name="Gtari M."/>
        </authorList>
    </citation>
    <scope>NUCLEOTIDE SEQUENCE [LARGE SCALE GENOMIC DNA]</scope>
    <source>
        <strain evidence="2 3">IRAMC:0171</strain>
    </source>
</reference>
<dbReference type="RefSeq" id="WP_239364338.1">
    <property type="nucleotide sequence ID" value="NZ_JAKREW010000007.1"/>
</dbReference>
<dbReference type="EMBL" id="JAKREW010000007">
    <property type="protein sequence ID" value="MCG7505369.1"/>
    <property type="molecule type" value="Genomic_DNA"/>
</dbReference>
<comment type="caution">
    <text evidence="2">The sequence shown here is derived from an EMBL/GenBank/DDBJ whole genome shotgun (WGS) entry which is preliminary data.</text>
</comment>
<feature type="domain" description="HTH-like" evidence="1">
    <location>
        <begin position="24"/>
        <end position="77"/>
    </location>
</feature>
<evidence type="ECO:0000313" key="2">
    <source>
        <dbReference type="EMBL" id="MCG7505369.1"/>
    </source>
</evidence>
<evidence type="ECO:0000259" key="1">
    <source>
        <dbReference type="Pfam" id="PF13276"/>
    </source>
</evidence>
<gene>
    <name evidence="2" type="ORF">L4923_10100</name>
</gene>
<accession>A0ABS9QD74</accession>
<dbReference type="Pfam" id="PF13276">
    <property type="entry name" value="HTH_21"/>
    <property type="match status" value="1"/>
</dbReference>
<protein>
    <submittedName>
        <fullName evidence="2">IS3 family transposase</fullName>
    </submittedName>
</protein>
<sequence>MIDLPRSPFYYRSMVRASKLVDVELIALMEDIQDELFCYGYRRVTHELLRRGHLIDTKQVAHVMRANGLGIKPRKRYVRKTDPGSPWTTWFAISLLHWVSPGEATWVSSRGTG</sequence>
<organism evidence="2 3">
    <name type="scientific">Mesorhizobium retamae</name>
    <dbReference type="NCBI Taxonomy" id="2912854"/>
    <lineage>
        <taxon>Bacteria</taxon>
        <taxon>Pseudomonadati</taxon>
        <taxon>Pseudomonadota</taxon>
        <taxon>Alphaproteobacteria</taxon>
        <taxon>Hyphomicrobiales</taxon>
        <taxon>Phyllobacteriaceae</taxon>
        <taxon>Mesorhizobium</taxon>
    </lineage>
</organism>
<evidence type="ECO:0000313" key="3">
    <source>
        <dbReference type="Proteomes" id="UP001201701"/>
    </source>
</evidence>
<dbReference type="InterPro" id="IPR025948">
    <property type="entry name" value="HTH-like_dom"/>
</dbReference>
<name>A0ABS9QD74_9HYPH</name>
<proteinExistence type="predicted"/>
<keyword evidence="3" id="KW-1185">Reference proteome</keyword>